<evidence type="ECO:0000256" key="1">
    <source>
        <dbReference type="ARBA" id="ARBA00009129"/>
    </source>
</evidence>
<comment type="similarity">
    <text evidence="1">Belongs to the UPF0337 (CsbD) family.</text>
</comment>
<organism evidence="3 4">
    <name type="scientific">Leisingera aquaemixtae</name>
    <dbReference type="NCBI Taxonomy" id="1396826"/>
    <lineage>
        <taxon>Bacteria</taxon>
        <taxon>Pseudomonadati</taxon>
        <taxon>Pseudomonadota</taxon>
        <taxon>Alphaproteobacteria</taxon>
        <taxon>Rhodobacterales</taxon>
        <taxon>Roseobacteraceae</taxon>
        <taxon>Leisingera</taxon>
    </lineage>
</organism>
<evidence type="ECO:0000259" key="2">
    <source>
        <dbReference type="Pfam" id="PF05532"/>
    </source>
</evidence>
<dbReference type="Pfam" id="PF05532">
    <property type="entry name" value="CsbD"/>
    <property type="match status" value="1"/>
</dbReference>
<evidence type="ECO:0000313" key="3">
    <source>
        <dbReference type="EMBL" id="UWQ40721.1"/>
    </source>
</evidence>
<reference evidence="3" key="1">
    <citation type="submission" date="2021-08" db="EMBL/GenBank/DDBJ databases">
        <authorList>
            <person name="Nwanade C."/>
            <person name="Wang M."/>
            <person name="Masoudi A."/>
            <person name="Yu Z."/>
            <person name="Liu J."/>
        </authorList>
    </citation>
    <scope>NUCLEOTIDE SEQUENCE</scope>
    <source>
        <strain evidence="3">S166</strain>
    </source>
</reference>
<dbReference type="EMBL" id="CP081051">
    <property type="protein sequence ID" value="UWQ40721.1"/>
    <property type="molecule type" value="Genomic_DNA"/>
</dbReference>
<dbReference type="InterPro" id="IPR008462">
    <property type="entry name" value="CsbD"/>
</dbReference>
<dbReference type="PIRSF" id="PIRSF039008">
    <property type="entry name" value="YjbJ"/>
    <property type="match status" value="1"/>
</dbReference>
<dbReference type="PANTHER" id="PTHR34977:SF1">
    <property type="entry name" value="UPF0337 PROTEIN YJBJ"/>
    <property type="match status" value="1"/>
</dbReference>
<dbReference type="InterPro" id="IPR050423">
    <property type="entry name" value="UPF0337_stress_rsp"/>
</dbReference>
<dbReference type="SUPFAM" id="SSF69047">
    <property type="entry name" value="Hypothetical protein YjbJ"/>
    <property type="match status" value="1"/>
</dbReference>
<accession>A0ABY5WGY4</accession>
<name>A0ABY5WGY4_9RHOB</name>
<feature type="domain" description="CsbD-like" evidence="2">
    <location>
        <begin position="4"/>
        <end position="56"/>
    </location>
</feature>
<keyword evidence="4" id="KW-1185">Reference proteome</keyword>
<dbReference type="RefSeq" id="WP_141889551.1">
    <property type="nucleotide sequence ID" value="NZ_CP041159.1"/>
</dbReference>
<protein>
    <submittedName>
        <fullName evidence="3">CsbD family protein</fullName>
    </submittedName>
</protein>
<dbReference type="InterPro" id="IPR036629">
    <property type="entry name" value="YjbJ_sf"/>
</dbReference>
<dbReference type="InterPro" id="IPR026042">
    <property type="entry name" value="YjbJ"/>
</dbReference>
<sequence>MNWDQIKGQWKQLKGSAQRTWGEITGDEWDQIEGDREKLSGKIQERYGRTKDEAEREIHDWSRGL</sequence>
<dbReference type="PANTHER" id="PTHR34977">
    <property type="entry name" value="UPF0337 PROTEIN YJBJ"/>
    <property type="match status" value="1"/>
</dbReference>
<dbReference type="Gene3D" id="1.10.1470.10">
    <property type="entry name" value="YjbJ"/>
    <property type="match status" value="1"/>
</dbReference>
<gene>
    <name evidence="3" type="ORF">K3718_14355</name>
</gene>
<proteinExistence type="inferred from homology"/>
<evidence type="ECO:0000313" key="4">
    <source>
        <dbReference type="Proteomes" id="UP001058514"/>
    </source>
</evidence>
<dbReference type="Proteomes" id="UP001058514">
    <property type="component" value="Chromosome"/>
</dbReference>